<dbReference type="SUPFAM" id="SSF82895">
    <property type="entry name" value="TSP-1 type 1 repeat"/>
    <property type="match status" value="1"/>
</dbReference>
<dbReference type="SMART" id="SM00408">
    <property type="entry name" value="IGc2"/>
    <property type="match status" value="1"/>
</dbReference>
<sequence length="1210" mass="134889">MNVSCKVPHFLQLYFICIIGLVGLESWGLETKDHRRTDVKNLPTVLPFGFEQREDIAYEQYKSPSFDDNGHRREAFNRHQSQSLPNPFHADAKSGRTHQREFRKNYDTLIPLATEAKDELHAVDKSENNQAEMKLSHRHRPSGSGVIKVGEGVQKAARMLDDRLPVDDDVVDAAKDEYYDTASRENHEGDNYEDGKIINSGALDNFFGAKFTSSSSGASGVEGEYRKGSKTVHDYKSGNTEGGQESNAQEELDEDDGDDEEEEDEEEDDSEVSYGEDVLPPSEAFGTFGGRADGASKVEEAPYFLVEPQSTYVIRSKPAVLKCKAANTLQIHFKCSGSIKPPPSIEESHVDPHSGVHFQEVTATISRDLVYEYFGKLPFKCECHAWSPRGKAVSQPASIIVAYLKKNFELQDTRIRAEFGEKLEIKCVAPKGYPKPQIAWLKNNFTVTSSPLLTFTTEGNIVITSLNLQDIGNYTCIAENIAGKRTSESIELIVFVNGGWSQWSAWLECRCPGKPAQGKKRTRTCSDPIPLYGGAPCVGPNQQKTADCVTCPEDTQIITPNGFEDNAFVRRWSAWSAWSSCTNKCTQSRRRICRSQNMDYYDKALVKHHQQLAALMEDHDEQESSAYGCHGKDVQTIVCRGGECRIDDTASDWIFYLGLGFIVTLCLTFLVFLLHMRHRQKIPTYSITRTTPDQTYTHEFQKKLTLSSNPPDINIRVNGYEYSNGSTMEAPKIPSQNVPLLLTRSTSEHHYDEPQFNSLQAIQMANKEDSGTNVYTQQKMVAGVVLQHHYHQYHSLEQSHLQRQITLSPAAQSQKGQYRSSESLSGTSNTNTSNSTYAIATTDSLDTSSSSEAMYKSNSARQVVTSDGGWLELEHLQTSLSIPEGAIPTALRINVFLAVIELVTYAIATTDSLDTSSSSEAMHKSNSARQVVTSDGGWLELEHLQTSLSIPEGAIPTALRINVFLAVMYDSKDTILVENQVTHISPTIVCGPAKSSFSKPLIIKVPHCAEDIASWKVSLFYKEEVTNCWKKIASSENDVPSPQAYIQLDQHNAYIMTRKLGKYLLGGESLAPEVTVTKRLKIVMFGPARKPEADFNIRAYVLEDYPSALEHCSGIETRLGYFQIGQSSPFHFTNSKEAMTLRINCSGGWTTATECSVQKIPFNHIWKNMAILHCEFLLHKLTDEMPCLRLELAAEQDNGAKVLITSVAFS</sequence>
<keyword evidence="9" id="KW-1015">Disulfide bond</keyword>
<evidence type="ECO:0000313" key="18">
    <source>
        <dbReference type="Proteomes" id="UP000075920"/>
    </source>
</evidence>
<keyword evidence="4 13" id="KW-0812">Transmembrane</keyword>
<organism evidence="17 18">
    <name type="scientific">Anopheles minimus</name>
    <dbReference type="NCBI Taxonomy" id="112268"/>
    <lineage>
        <taxon>Eukaryota</taxon>
        <taxon>Metazoa</taxon>
        <taxon>Ecdysozoa</taxon>
        <taxon>Arthropoda</taxon>
        <taxon>Hexapoda</taxon>
        <taxon>Insecta</taxon>
        <taxon>Pterygota</taxon>
        <taxon>Neoptera</taxon>
        <taxon>Endopterygota</taxon>
        <taxon>Diptera</taxon>
        <taxon>Nematocera</taxon>
        <taxon>Culicoidea</taxon>
        <taxon>Culicidae</taxon>
        <taxon>Anophelinae</taxon>
        <taxon>Anopheles</taxon>
    </lineage>
</organism>
<evidence type="ECO:0000256" key="13">
    <source>
        <dbReference type="RuleBase" id="RU367033"/>
    </source>
</evidence>
<dbReference type="InterPro" id="IPR003598">
    <property type="entry name" value="Ig_sub2"/>
</dbReference>
<dbReference type="PROSITE" id="PS51145">
    <property type="entry name" value="ZU5"/>
    <property type="match status" value="1"/>
</dbReference>
<comment type="function">
    <text evidence="13">Receptor for netrin required for axon guidance. Mediates axon repulsion of neuronal growth cones in the developing nervous system upon ligand binding.</text>
</comment>
<dbReference type="InterPro" id="IPR003599">
    <property type="entry name" value="Ig_sub"/>
</dbReference>
<dbReference type="SMART" id="SM00209">
    <property type="entry name" value="TSP1"/>
    <property type="match status" value="2"/>
</dbReference>
<evidence type="ECO:0000256" key="10">
    <source>
        <dbReference type="ARBA" id="ARBA00023170"/>
    </source>
</evidence>
<dbReference type="InterPro" id="IPR013783">
    <property type="entry name" value="Ig-like_fold"/>
</dbReference>
<keyword evidence="10 13" id="KW-0675">Receptor</keyword>
<comment type="similarity">
    <text evidence="2 13">Belongs to the unc-5 family.</text>
</comment>
<reference evidence="17" key="2">
    <citation type="submission" date="2020-05" db="UniProtKB">
        <authorList>
            <consortium name="EnsemblMetazoa"/>
        </authorList>
    </citation>
    <scope>IDENTIFICATION</scope>
    <source>
        <strain evidence="17">MINIMUS1</strain>
    </source>
</reference>
<feature type="region of interest" description="Disordered" evidence="14">
    <location>
        <begin position="808"/>
        <end position="835"/>
    </location>
</feature>
<dbReference type="Pfam" id="PF25609">
    <property type="entry name" value="Unc5_NetrinR_N"/>
    <property type="match status" value="1"/>
</dbReference>
<dbReference type="Gene3D" id="2.60.40.10">
    <property type="entry name" value="Immunoglobulins"/>
    <property type="match status" value="2"/>
</dbReference>
<comment type="subcellular location">
    <subcellularLocation>
        <location evidence="13">Cell membrane</location>
        <topology evidence="13">Single-pass type I membrane protein</topology>
    </subcellularLocation>
    <subcellularLocation>
        <location evidence="1">Membrane</location>
        <topology evidence="1">Single-pass type I membrane protein</topology>
    </subcellularLocation>
</comment>
<dbReference type="Pfam" id="PF07679">
    <property type="entry name" value="I-set"/>
    <property type="match status" value="1"/>
</dbReference>
<feature type="domain" description="ZU5" evidence="16">
    <location>
        <begin position="926"/>
        <end position="1060"/>
    </location>
</feature>
<dbReference type="AlphaFoldDB" id="A0A182VSM0"/>
<dbReference type="EnsemblMetazoa" id="AMIN001060-RA">
    <property type="protein sequence ID" value="AMIN001060-PA"/>
    <property type="gene ID" value="AMIN001060"/>
</dbReference>
<feature type="region of interest" description="Disordered" evidence="14">
    <location>
        <begin position="213"/>
        <end position="291"/>
    </location>
</feature>
<dbReference type="SMART" id="SM00409">
    <property type="entry name" value="IG"/>
    <property type="match status" value="1"/>
</dbReference>
<evidence type="ECO:0000256" key="5">
    <source>
        <dbReference type="ARBA" id="ARBA00022729"/>
    </source>
</evidence>
<keyword evidence="5" id="KW-0732">Signal</keyword>
<proteinExistence type="inferred from homology"/>
<keyword evidence="3 13" id="KW-0217">Developmental protein</keyword>
<dbReference type="PROSITE" id="PS50835">
    <property type="entry name" value="IG_LIKE"/>
    <property type="match status" value="1"/>
</dbReference>
<feature type="transmembrane region" description="Helical" evidence="13">
    <location>
        <begin position="653"/>
        <end position="674"/>
    </location>
</feature>
<feature type="domain" description="Ig-like" evidence="15">
    <location>
        <begin position="396"/>
        <end position="491"/>
    </location>
</feature>
<dbReference type="InterPro" id="IPR057755">
    <property type="entry name" value="UNC5A-D-like_N"/>
</dbReference>
<dbReference type="InterPro" id="IPR007110">
    <property type="entry name" value="Ig-like_dom"/>
</dbReference>
<dbReference type="InterPro" id="IPR000884">
    <property type="entry name" value="TSP1_rpt"/>
</dbReference>
<evidence type="ECO:0000256" key="2">
    <source>
        <dbReference type="ARBA" id="ARBA00009844"/>
    </source>
</evidence>
<dbReference type="GO" id="GO:0008045">
    <property type="term" value="P:motor neuron axon guidance"/>
    <property type="evidence" value="ECO:0007669"/>
    <property type="project" value="TreeGrafter"/>
</dbReference>
<feature type="compositionally biased region" description="Polar residues" evidence="14">
    <location>
        <begin position="237"/>
        <end position="247"/>
    </location>
</feature>
<feature type="compositionally biased region" description="Polar residues" evidence="14">
    <location>
        <begin position="808"/>
        <end position="819"/>
    </location>
</feature>
<keyword evidence="12 13" id="KW-0393">Immunoglobulin domain</keyword>
<dbReference type="InterPro" id="IPR036179">
    <property type="entry name" value="Ig-like_dom_sf"/>
</dbReference>
<dbReference type="Pfam" id="PF17217">
    <property type="entry name" value="UPA"/>
    <property type="match status" value="1"/>
</dbReference>
<dbReference type="InterPro" id="IPR013098">
    <property type="entry name" value="Ig_I-set"/>
</dbReference>
<protein>
    <recommendedName>
        <fullName evidence="13">Netrin receptor UNC5</fullName>
    </recommendedName>
</protein>
<name>A0A182VSM0_9DIPT</name>
<dbReference type="PANTHER" id="PTHR12582">
    <property type="entry name" value="NETRIN RECEPTOR UNC5"/>
    <property type="match status" value="1"/>
</dbReference>
<evidence type="ECO:0000256" key="9">
    <source>
        <dbReference type="ARBA" id="ARBA00023157"/>
    </source>
</evidence>
<dbReference type="Gene3D" id="2.20.100.10">
    <property type="entry name" value="Thrombospondin type-1 (TSP1) repeat"/>
    <property type="match status" value="1"/>
</dbReference>
<accession>A0A182VSM0</accession>
<evidence type="ECO:0000256" key="7">
    <source>
        <dbReference type="ARBA" id="ARBA00022989"/>
    </source>
</evidence>
<evidence type="ECO:0000259" key="16">
    <source>
        <dbReference type="PROSITE" id="PS51145"/>
    </source>
</evidence>
<reference evidence="18" key="1">
    <citation type="submission" date="2013-03" db="EMBL/GenBank/DDBJ databases">
        <title>The Genome Sequence of Anopheles minimus MINIMUS1.</title>
        <authorList>
            <consortium name="The Broad Institute Genomics Platform"/>
            <person name="Neafsey D.E."/>
            <person name="Walton C."/>
            <person name="Walker B."/>
            <person name="Young S.K."/>
            <person name="Zeng Q."/>
            <person name="Gargeya S."/>
            <person name="Fitzgerald M."/>
            <person name="Haas B."/>
            <person name="Abouelleil A."/>
            <person name="Allen A.W."/>
            <person name="Alvarado L."/>
            <person name="Arachchi H.M."/>
            <person name="Berlin A.M."/>
            <person name="Chapman S.B."/>
            <person name="Gainer-Dewar J."/>
            <person name="Goldberg J."/>
            <person name="Griggs A."/>
            <person name="Gujja S."/>
            <person name="Hansen M."/>
            <person name="Howarth C."/>
            <person name="Imamovic A."/>
            <person name="Ireland A."/>
            <person name="Larimer J."/>
            <person name="McCowan C."/>
            <person name="Murphy C."/>
            <person name="Pearson M."/>
            <person name="Poon T.W."/>
            <person name="Priest M."/>
            <person name="Roberts A."/>
            <person name="Saif S."/>
            <person name="Shea T."/>
            <person name="Sisk P."/>
            <person name="Sykes S."/>
            <person name="Wortman J."/>
            <person name="Nusbaum C."/>
            <person name="Birren B."/>
        </authorList>
    </citation>
    <scope>NUCLEOTIDE SEQUENCE [LARGE SCALE GENOMIC DNA]</scope>
    <source>
        <strain evidence="18">MINIMUS1</strain>
    </source>
</reference>
<evidence type="ECO:0000256" key="3">
    <source>
        <dbReference type="ARBA" id="ARBA00022473"/>
    </source>
</evidence>
<dbReference type="Gene3D" id="2.60.220.30">
    <property type="match status" value="2"/>
</dbReference>
<keyword evidence="8 13" id="KW-0472">Membrane</keyword>
<dbReference type="FunFam" id="2.20.100.10:FF:000021">
    <property type="entry name" value="semaphorin-5B isoform X1"/>
    <property type="match status" value="1"/>
</dbReference>
<evidence type="ECO:0000256" key="4">
    <source>
        <dbReference type="ARBA" id="ARBA00022692"/>
    </source>
</evidence>
<feature type="compositionally biased region" description="Low complexity" evidence="14">
    <location>
        <begin position="820"/>
        <end position="835"/>
    </location>
</feature>
<evidence type="ECO:0000256" key="11">
    <source>
        <dbReference type="ARBA" id="ARBA00023180"/>
    </source>
</evidence>
<feature type="compositionally biased region" description="Acidic residues" evidence="14">
    <location>
        <begin position="248"/>
        <end position="271"/>
    </location>
</feature>
<keyword evidence="7 13" id="KW-1133">Transmembrane helix</keyword>
<dbReference type="PROSITE" id="PS50092">
    <property type="entry name" value="TSP1"/>
    <property type="match status" value="2"/>
</dbReference>
<dbReference type="InterPro" id="IPR036383">
    <property type="entry name" value="TSP1_rpt_sf"/>
</dbReference>
<evidence type="ECO:0000313" key="17">
    <source>
        <dbReference type="EnsemblMetazoa" id="AMIN001060-PA"/>
    </source>
</evidence>
<dbReference type="VEuPathDB" id="VectorBase:AMIN001060"/>
<evidence type="ECO:0000256" key="1">
    <source>
        <dbReference type="ARBA" id="ARBA00004479"/>
    </source>
</evidence>
<dbReference type="SUPFAM" id="SSF48726">
    <property type="entry name" value="Immunoglobulin"/>
    <property type="match status" value="1"/>
</dbReference>
<dbReference type="GO" id="GO:0005886">
    <property type="term" value="C:plasma membrane"/>
    <property type="evidence" value="ECO:0007669"/>
    <property type="project" value="UniProtKB-SubCell"/>
</dbReference>
<evidence type="ECO:0000256" key="8">
    <source>
        <dbReference type="ARBA" id="ARBA00023136"/>
    </source>
</evidence>
<dbReference type="Pfam" id="PF00791">
    <property type="entry name" value="ZU5"/>
    <property type="match status" value="2"/>
</dbReference>
<dbReference type="InterPro" id="IPR000906">
    <property type="entry name" value="ZU5_dom"/>
</dbReference>
<evidence type="ECO:0000259" key="15">
    <source>
        <dbReference type="PROSITE" id="PS50835"/>
    </source>
</evidence>
<evidence type="ECO:0000256" key="12">
    <source>
        <dbReference type="ARBA" id="ARBA00023319"/>
    </source>
</evidence>
<evidence type="ECO:0000256" key="14">
    <source>
        <dbReference type="SAM" id="MobiDB-lite"/>
    </source>
</evidence>
<feature type="compositionally biased region" description="Basic and acidic residues" evidence="14">
    <location>
        <begin position="223"/>
        <end position="236"/>
    </location>
</feature>
<dbReference type="STRING" id="112268.A0A182VSM0"/>
<dbReference type="Proteomes" id="UP000075920">
    <property type="component" value="Unassembled WGS sequence"/>
</dbReference>
<dbReference type="GO" id="GO:0005042">
    <property type="term" value="F:netrin receptor activity"/>
    <property type="evidence" value="ECO:0007669"/>
    <property type="project" value="UniProtKB-UniRule"/>
</dbReference>
<evidence type="ECO:0000256" key="6">
    <source>
        <dbReference type="ARBA" id="ARBA00022737"/>
    </source>
</evidence>
<keyword evidence="18" id="KW-1185">Reference proteome</keyword>
<keyword evidence="11" id="KW-0325">Glycoprotein</keyword>
<dbReference type="InterPro" id="IPR033772">
    <property type="entry name" value="UPA"/>
</dbReference>
<dbReference type="SMART" id="SM00218">
    <property type="entry name" value="ZU5"/>
    <property type="match status" value="1"/>
</dbReference>
<keyword evidence="6" id="KW-0677">Repeat</keyword>
<dbReference type="PANTHER" id="PTHR12582:SF47">
    <property type="entry name" value="NETRIN RECEPTOR UNC-5"/>
    <property type="match status" value="1"/>
</dbReference>
<dbReference type="InterPro" id="IPR037936">
    <property type="entry name" value="UNC5A-D"/>
</dbReference>